<dbReference type="PANTHER" id="PTHR43191">
    <property type="entry name" value="RRNA METHYLTRANSFERASE 3"/>
    <property type="match status" value="1"/>
</dbReference>
<dbReference type="InterPro" id="IPR051259">
    <property type="entry name" value="rRNA_Methyltransferase"/>
</dbReference>
<dbReference type="GO" id="GO:0032259">
    <property type="term" value="P:methylation"/>
    <property type="evidence" value="ECO:0007669"/>
    <property type="project" value="UniProtKB-KW"/>
</dbReference>
<evidence type="ECO:0000256" key="1">
    <source>
        <dbReference type="ARBA" id="ARBA00022603"/>
    </source>
</evidence>
<protein>
    <submittedName>
        <fullName evidence="5">RNA methyltransferase</fullName>
    </submittedName>
</protein>
<evidence type="ECO:0000256" key="3">
    <source>
        <dbReference type="SAM" id="MobiDB-lite"/>
    </source>
</evidence>
<name>A0A9J7AMZ2_9PROT</name>
<dbReference type="InterPro" id="IPR029028">
    <property type="entry name" value="Alpha/beta_knot_MTases"/>
</dbReference>
<dbReference type="Pfam" id="PF00588">
    <property type="entry name" value="SpoU_methylase"/>
    <property type="match status" value="1"/>
</dbReference>
<dbReference type="AlphaFoldDB" id="A0A9J7AMZ2"/>
<dbReference type="Proteomes" id="UP001060336">
    <property type="component" value="Chromosome"/>
</dbReference>
<dbReference type="PANTHER" id="PTHR43191:SF7">
    <property type="entry name" value="OBP33PEP LIKE PROTEIN"/>
    <property type="match status" value="1"/>
</dbReference>
<proteinExistence type="predicted"/>
<sequence length="191" mass="20605">MRGYFGVGVEGISKSRNAGAIYRTAHAFGASFAFSVQAAISLRELNQVDTSGTADSLPFYHFDTVGEMLLPRGCALVGVEITDDAVMLPSFHHPKNAAYVLGSERGGLSEEMVARCDHIVKIPTKFSLNVGLAAALVMYDRQTSLGNFARRPVRPGGPTEPQPEKVPSFGPPLWVRKKRKRDAAAEDAAND</sequence>
<evidence type="ECO:0000259" key="4">
    <source>
        <dbReference type="Pfam" id="PF00588"/>
    </source>
</evidence>
<keyword evidence="1 5" id="KW-0489">Methyltransferase</keyword>
<evidence type="ECO:0000313" key="6">
    <source>
        <dbReference type="Proteomes" id="UP001060336"/>
    </source>
</evidence>
<dbReference type="InterPro" id="IPR001537">
    <property type="entry name" value="SpoU_MeTrfase"/>
</dbReference>
<evidence type="ECO:0000313" key="5">
    <source>
        <dbReference type="EMBL" id="UUX48322.1"/>
    </source>
</evidence>
<evidence type="ECO:0000256" key="2">
    <source>
        <dbReference type="ARBA" id="ARBA00022679"/>
    </source>
</evidence>
<keyword evidence="6" id="KW-1185">Reference proteome</keyword>
<reference evidence="5" key="1">
    <citation type="submission" date="2022-08" db="EMBL/GenBank/DDBJ databases">
        <title>Nisaea acidiphila sp. nov., isolated from a marine algal debris and emended description of the genus Nisaea Urios et al. 2008.</title>
        <authorList>
            <person name="Kwon K."/>
        </authorList>
    </citation>
    <scope>NUCLEOTIDE SEQUENCE</scope>
    <source>
        <strain evidence="5">MEBiC11861</strain>
    </source>
</reference>
<feature type="domain" description="tRNA/rRNA methyltransferase SpoU type" evidence="4">
    <location>
        <begin position="7"/>
        <end position="139"/>
    </location>
</feature>
<dbReference type="Gene3D" id="3.40.1280.10">
    <property type="match status" value="1"/>
</dbReference>
<dbReference type="GO" id="GO:0008173">
    <property type="term" value="F:RNA methyltransferase activity"/>
    <property type="evidence" value="ECO:0007669"/>
    <property type="project" value="InterPro"/>
</dbReference>
<dbReference type="EMBL" id="CP102480">
    <property type="protein sequence ID" value="UUX48322.1"/>
    <property type="molecule type" value="Genomic_DNA"/>
</dbReference>
<dbReference type="KEGG" id="naci:NUH88_12950"/>
<dbReference type="SUPFAM" id="SSF75217">
    <property type="entry name" value="alpha/beta knot"/>
    <property type="match status" value="1"/>
</dbReference>
<dbReference type="CDD" id="cd18098">
    <property type="entry name" value="SpoU-like"/>
    <property type="match status" value="1"/>
</dbReference>
<dbReference type="GO" id="GO:0006396">
    <property type="term" value="P:RNA processing"/>
    <property type="evidence" value="ECO:0007669"/>
    <property type="project" value="InterPro"/>
</dbReference>
<dbReference type="InterPro" id="IPR029026">
    <property type="entry name" value="tRNA_m1G_MTases_N"/>
</dbReference>
<accession>A0A9J7AMZ2</accession>
<organism evidence="5 6">
    <name type="scientific">Nisaea acidiphila</name>
    <dbReference type="NCBI Taxonomy" id="1862145"/>
    <lineage>
        <taxon>Bacteria</taxon>
        <taxon>Pseudomonadati</taxon>
        <taxon>Pseudomonadota</taxon>
        <taxon>Alphaproteobacteria</taxon>
        <taxon>Rhodospirillales</taxon>
        <taxon>Thalassobaculaceae</taxon>
        <taxon>Nisaea</taxon>
    </lineage>
</organism>
<keyword evidence="2" id="KW-0808">Transferase</keyword>
<dbReference type="GO" id="GO:0003723">
    <property type="term" value="F:RNA binding"/>
    <property type="evidence" value="ECO:0007669"/>
    <property type="project" value="InterPro"/>
</dbReference>
<gene>
    <name evidence="5" type="ORF">NUH88_12950</name>
</gene>
<feature type="region of interest" description="Disordered" evidence="3">
    <location>
        <begin position="148"/>
        <end position="191"/>
    </location>
</feature>